<sequence>MTPNSKQPHTNKNWDLDAQWARLQQEPVRARALLYSLGLVLIALLVWSAFASLDEVTRGEGRVIPSRQLQIIQSLDGGIVQQILVKEGQTVEAGEVLLRIDPTRSMSNLRESQVQYLSASAEVTRLQALIDQTEPVFADELHEQAPDLISRELRLYRASQEELQEQIAIYNHQLSQRQQDLVEAQAELRQHTQSLALSQQELKVTRPLLQLGAVSDVDILRIQREISRSRGEAERARAAISRSEAAIEEAQNKLREVELNVTNQWRRDYLAAKARLDALSEAESALEDRVQQTEIRAPVRGTVQRLFANTVGGVVSPGREVIELIPLDDELIIEARVQPKDIAFIRPGQDAMIKFTAYDFAIYGGLNAEVRHISADTIKDDQGSSYYLVRLATERTNLAADLTIIPGMVTEVDIITGKKTVLEYLLKPVLRATSKAMTER</sequence>
<keyword evidence="14" id="KW-1185">Reference proteome</keyword>
<protein>
    <recommendedName>
        <fullName evidence="9">Membrane fusion protein (MFP) family protein</fullName>
    </recommendedName>
</protein>
<evidence type="ECO:0000256" key="2">
    <source>
        <dbReference type="ARBA" id="ARBA00009477"/>
    </source>
</evidence>
<dbReference type="RefSeq" id="WP_395536186.1">
    <property type="nucleotide sequence ID" value="NZ_CP166302.1"/>
</dbReference>
<dbReference type="Proteomes" id="UP001610706">
    <property type="component" value="Unassembled WGS sequence"/>
</dbReference>
<dbReference type="PRINTS" id="PR01490">
    <property type="entry name" value="RTXTOXIND"/>
</dbReference>
<comment type="caution">
    <text evidence="13">The sequence shown here is derived from an EMBL/GenBank/DDBJ whole genome shotgun (WGS) entry which is preliminary data.</text>
</comment>
<dbReference type="Pfam" id="PF25994">
    <property type="entry name" value="HH_AprE"/>
    <property type="match status" value="1"/>
</dbReference>
<keyword evidence="5 9" id="KW-0997">Cell inner membrane</keyword>
<evidence type="ECO:0000256" key="3">
    <source>
        <dbReference type="ARBA" id="ARBA00022448"/>
    </source>
</evidence>
<dbReference type="InterPro" id="IPR050739">
    <property type="entry name" value="MFP"/>
</dbReference>
<feature type="coiled-coil region" evidence="10">
    <location>
        <begin position="160"/>
        <end position="201"/>
    </location>
</feature>
<dbReference type="InterPro" id="IPR058982">
    <property type="entry name" value="Beta-barrel_AprE"/>
</dbReference>
<evidence type="ECO:0000256" key="4">
    <source>
        <dbReference type="ARBA" id="ARBA00022475"/>
    </source>
</evidence>
<proteinExistence type="inferred from homology"/>
<dbReference type="PANTHER" id="PTHR30386:SF26">
    <property type="entry name" value="TRANSPORT PROTEIN COMB"/>
    <property type="match status" value="1"/>
</dbReference>
<evidence type="ECO:0000313" key="13">
    <source>
        <dbReference type="EMBL" id="MFH7566526.1"/>
    </source>
</evidence>
<dbReference type="Gene3D" id="2.40.50.100">
    <property type="match status" value="1"/>
</dbReference>
<dbReference type="InterPro" id="IPR058781">
    <property type="entry name" value="HH_AprE-like"/>
</dbReference>
<feature type="transmembrane region" description="Helical" evidence="9">
    <location>
        <begin position="32"/>
        <end position="50"/>
    </location>
</feature>
<evidence type="ECO:0000256" key="9">
    <source>
        <dbReference type="RuleBase" id="RU365093"/>
    </source>
</evidence>
<dbReference type="InterPro" id="IPR010129">
    <property type="entry name" value="T1SS_HlyD"/>
</dbReference>
<evidence type="ECO:0000259" key="11">
    <source>
        <dbReference type="Pfam" id="PF25994"/>
    </source>
</evidence>
<organism evidence="13 14">
    <name type="scientific">Oceanimonas smirnovii</name>
    <dbReference type="NCBI Taxonomy" id="264574"/>
    <lineage>
        <taxon>Bacteria</taxon>
        <taxon>Pseudomonadati</taxon>
        <taxon>Pseudomonadota</taxon>
        <taxon>Gammaproteobacteria</taxon>
        <taxon>Aeromonadales</taxon>
        <taxon>Aeromonadaceae</taxon>
        <taxon>Oceanimonas</taxon>
    </lineage>
</organism>
<feature type="domain" description="AprE-like beta-barrel" evidence="12">
    <location>
        <begin position="331"/>
        <end position="417"/>
    </location>
</feature>
<keyword evidence="7 9" id="KW-1133">Transmembrane helix</keyword>
<evidence type="ECO:0000256" key="1">
    <source>
        <dbReference type="ARBA" id="ARBA00004377"/>
    </source>
</evidence>
<dbReference type="Gene3D" id="1.10.287.470">
    <property type="entry name" value="Helix hairpin bin"/>
    <property type="match status" value="1"/>
</dbReference>
<evidence type="ECO:0000259" key="12">
    <source>
        <dbReference type="Pfam" id="PF26002"/>
    </source>
</evidence>
<keyword evidence="3 9" id="KW-0813">Transport</keyword>
<name>A0ABW7P509_9GAMM</name>
<comment type="similarity">
    <text evidence="2 9">Belongs to the membrane fusion protein (MFP) (TC 8.A.1) family.</text>
</comment>
<dbReference type="SUPFAM" id="SSF111369">
    <property type="entry name" value="HlyD-like secretion proteins"/>
    <property type="match status" value="1"/>
</dbReference>
<dbReference type="Gene3D" id="2.40.30.170">
    <property type="match status" value="1"/>
</dbReference>
<feature type="coiled-coil region" evidence="10">
    <location>
        <begin position="233"/>
        <end position="296"/>
    </location>
</feature>
<keyword evidence="6 9" id="KW-0812">Transmembrane</keyword>
<dbReference type="NCBIfam" id="TIGR01843">
    <property type="entry name" value="type_I_hlyD"/>
    <property type="match status" value="1"/>
</dbReference>
<keyword evidence="10" id="KW-0175">Coiled coil</keyword>
<keyword evidence="4 9" id="KW-1003">Cell membrane</keyword>
<gene>
    <name evidence="13" type="ORF">AB9R89_14530</name>
</gene>
<dbReference type="EMBL" id="JBGFTR010000034">
    <property type="protein sequence ID" value="MFH7566526.1"/>
    <property type="molecule type" value="Genomic_DNA"/>
</dbReference>
<comment type="subcellular location">
    <subcellularLocation>
        <location evidence="1 9">Cell inner membrane</location>
        <topology evidence="1 9">Single-pass membrane protein</topology>
    </subcellularLocation>
</comment>
<reference evidence="13 14" key="1">
    <citation type="submission" date="2024-08" db="EMBL/GenBank/DDBJ databases">
        <title>Oceanimonas smirnovii Genome sequencing and assembly.</title>
        <authorList>
            <person name="Tang B."/>
        </authorList>
    </citation>
    <scope>NUCLEOTIDE SEQUENCE [LARGE SCALE GENOMIC DNA]</scope>
    <source>
        <strain evidence="13 14">OS2020-119</strain>
    </source>
</reference>
<evidence type="ECO:0000256" key="5">
    <source>
        <dbReference type="ARBA" id="ARBA00022519"/>
    </source>
</evidence>
<dbReference type="PANTHER" id="PTHR30386">
    <property type="entry name" value="MEMBRANE FUSION SUBUNIT OF EMRAB-TOLC MULTIDRUG EFFLUX PUMP"/>
    <property type="match status" value="1"/>
</dbReference>
<keyword evidence="8 9" id="KW-0472">Membrane</keyword>
<evidence type="ECO:0000256" key="6">
    <source>
        <dbReference type="ARBA" id="ARBA00022692"/>
    </source>
</evidence>
<feature type="domain" description="AprE-like long alpha-helical hairpin" evidence="11">
    <location>
        <begin position="107"/>
        <end position="289"/>
    </location>
</feature>
<accession>A0ABW7P509</accession>
<evidence type="ECO:0000313" key="14">
    <source>
        <dbReference type="Proteomes" id="UP001610706"/>
    </source>
</evidence>
<evidence type="ECO:0000256" key="8">
    <source>
        <dbReference type="ARBA" id="ARBA00023136"/>
    </source>
</evidence>
<evidence type="ECO:0000256" key="10">
    <source>
        <dbReference type="SAM" id="Coils"/>
    </source>
</evidence>
<dbReference type="Pfam" id="PF26002">
    <property type="entry name" value="Beta-barrel_AprE"/>
    <property type="match status" value="1"/>
</dbReference>
<evidence type="ECO:0000256" key="7">
    <source>
        <dbReference type="ARBA" id="ARBA00022989"/>
    </source>
</evidence>